<reference evidence="4 5" key="1">
    <citation type="journal article" date="2016" name="Genome Biol. Evol.">
        <title>Gene Family Evolution Reflects Adaptation to Soil Environmental Stressors in the Genome of the Collembolan Orchesella cincta.</title>
        <authorList>
            <person name="Faddeeva-Vakhrusheva A."/>
            <person name="Derks M.F."/>
            <person name="Anvar S.Y."/>
            <person name="Agamennone V."/>
            <person name="Suring W."/>
            <person name="Smit S."/>
            <person name="van Straalen N.M."/>
            <person name="Roelofs D."/>
        </authorList>
    </citation>
    <scope>NUCLEOTIDE SEQUENCE [LARGE SCALE GENOMIC DNA]</scope>
    <source>
        <tissue evidence="4">Mixed pool</tissue>
    </source>
</reference>
<evidence type="ECO:0000256" key="2">
    <source>
        <dbReference type="ARBA" id="ARBA00024228"/>
    </source>
</evidence>
<name>A0A1D2MYN6_ORCCI</name>
<dbReference type="Proteomes" id="UP000094527">
    <property type="component" value="Unassembled WGS sequence"/>
</dbReference>
<organism evidence="4 5">
    <name type="scientific">Orchesella cincta</name>
    <name type="common">Springtail</name>
    <name type="synonym">Podura cincta</name>
    <dbReference type="NCBI Taxonomy" id="48709"/>
    <lineage>
        <taxon>Eukaryota</taxon>
        <taxon>Metazoa</taxon>
        <taxon>Ecdysozoa</taxon>
        <taxon>Arthropoda</taxon>
        <taxon>Hexapoda</taxon>
        <taxon>Collembola</taxon>
        <taxon>Entomobryomorpha</taxon>
        <taxon>Entomobryoidea</taxon>
        <taxon>Orchesellidae</taxon>
        <taxon>Orchesellinae</taxon>
        <taxon>Orchesella</taxon>
    </lineage>
</organism>
<evidence type="ECO:0000256" key="3">
    <source>
        <dbReference type="ARBA" id="ARBA00030733"/>
    </source>
</evidence>
<protein>
    <recommendedName>
        <fullName evidence="2">Protein MIX23</fullName>
    </recommendedName>
    <alternativeName>
        <fullName evidence="3">Coiled-coil domain-containing protein 58</fullName>
    </alternativeName>
</protein>
<dbReference type="STRING" id="48709.A0A1D2MYN6"/>
<comment type="caution">
    <text evidence="4">The sequence shown here is derived from an EMBL/GenBank/DDBJ whole genome shotgun (WGS) entry which is preliminary data.</text>
</comment>
<dbReference type="InterPro" id="IPR019171">
    <property type="entry name" value="MIX23"/>
</dbReference>
<sequence length="138" mass="16252">MTMGSMCEDISEFLDTLKRMRKVDDKIVQTLNTTVPTESFSLKIVRTHVEREKSLKQCLSTTSIKVQKLRDERNSAPNDMQLQRNLKREQMKLREMHTQLNVEEVIRGQTLKVYNERCRSYYKPSQDPQQSINLSEAQ</sequence>
<keyword evidence="5" id="KW-1185">Reference proteome</keyword>
<gene>
    <name evidence="4" type="ORF">Ocin01_08559</name>
</gene>
<comment type="similarity">
    <text evidence="1">Belongs to the MIX23 family.</text>
</comment>
<dbReference type="PANTHER" id="PTHR31905">
    <property type="entry name" value="COILED-COIL DOMAIN-CONTAINING PROTEIN 58"/>
    <property type="match status" value="1"/>
</dbReference>
<evidence type="ECO:0000256" key="1">
    <source>
        <dbReference type="ARBA" id="ARBA00024204"/>
    </source>
</evidence>
<evidence type="ECO:0000313" key="4">
    <source>
        <dbReference type="EMBL" id="ODM98120.1"/>
    </source>
</evidence>
<evidence type="ECO:0000313" key="5">
    <source>
        <dbReference type="Proteomes" id="UP000094527"/>
    </source>
</evidence>
<proteinExistence type="inferred from homology"/>
<dbReference type="GO" id="GO:0005758">
    <property type="term" value="C:mitochondrial intermembrane space"/>
    <property type="evidence" value="ECO:0007669"/>
    <property type="project" value="InterPro"/>
</dbReference>
<dbReference type="AlphaFoldDB" id="A0A1D2MYN6"/>
<dbReference type="OMA" id="CITHAAD"/>
<accession>A0A1D2MYN6</accession>
<dbReference type="OrthoDB" id="5593818at2759"/>
<dbReference type="PANTHER" id="PTHR31905:SF2">
    <property type="entry name" value="PROTEIN MIX23"/>
    <property type="match status" value="1"/>
</dbReference>
<dbReference type="EMBL" id="LJIJ01000380">
    <property type="protein sequence ID" value="ODM98120.1"/>
    <property type="molecule type" value="Genomic_DNA"/>
</dbReference>